<comment type="caution">
    <text evidence="1">The sequence shown here is derived from an EMBL/GenBank/DDBJ whole genome shotgun (WGS) entry which is preliminary data.</text>
</comment>
<gene>
    <name evidence="1" type="ORF">OKA104_LOCUS54440</name>
</gene>
<accession>A0A820SW90</accession>
<proteinExistence type="predicted"/>
<feature type="non-terminal residue" evidence="1">
    <location>
        <position position="52"/>
    </location>
</feature>
<dbReference type="EMBL" id="CAJOAY010036276">
    <property type="protein sequence ID" value="CAF4456351.1"/>
    <property type="molecule type" value="Genomic_DNA"/>
</dbReference>
<name>A0A820SW90_9BILA</name>
<organism evidence="1 2">
    <name type="scientific">Adineta steineri</name>
    <dbReference type="NCBI Taxonomy" id="433720"/>
    <lineage>
        <taxon>Eukaryota</taxon>
        <taxon>Metazoa</taxon>
        <taxon>Spiralia</taxon>
        <taxon>Gnathifera</taxon>
        <taxon>Rotifera</taxon>
        <taxon>Eurotatoria</taxon>
        <taxon>Bdelloidea</taxon>
        <taxon>Adinetida</taxon>
        <taxon>Adinetidae</taxon>
        <taxon>Adineta</taxon>
    </lineage>
</organism>
<sequence length="52" mass="5792">IADATGQIREGDPEQINRINYIFALGRDPTILDPLAAWRLVDLSASKVNHFV</sequence>
<dbReference type="Proteomes" id="UP000663881">
    <property type="component" value="Unassembled WGS sequence"/>
</dbReference>
<dbReference type="InterPro" id="IPR032710">
    <property type="entry name" value="NTF2-like_dom_sf"/>
</dbReference>
<reference evidence="1" key="1">
    <citation type="submission" date="2021-02" db="EMBL/GenBank/DDBJ databases">
        <authorList>
            <person name="Nowell W R."/>
        </authorList>
    </citation>
    <scope>NUCLEOTIDE SEQUENCE</scope>
</reference>
<evidence type="ECO:0000313" key="2">
    <source>
        <dbReference type="Proteomes" id="UP000663881"/>
    </source>
</evidence>
<dbReference type="Gene3D" id="3.10.450.240">
    <property type="match status" value="1"/>
</dbReference>
<dbReference type="AlphaFoldDB" id="A0A820SW90"/>
<evidence type="ECO:0000313" key="1">
    <source>
        <dbReference type="EMBL" id="CAF4456351.1"/>
    </source>
</evidence>
<protein>
    <submittedName>
        <fullName evidence="1">Uncharacterized protein</fullName>
    </submittedName>
</protein>
<dbReference type="SUPFAM" id="SSF54427">
    <property type="entry name" value="NTF2-like"/>
    <property type="match status" value="1"/>
</dbReference>